<evidence type="ECO:0000256" key="16">
    <source>
        <dbReference type="ARBA" id="ARBA00049209"/>
    </source>
</evidence>
<dbReference type="PIRSF" id="PIRSF017184">
    <property type="entry name" value="Nnr"/>
    <property type="match status" value="1"/>
</dbReference>
<comment type="cofactor">
    <cofactor evidence="17">
        <name>Mg(2+)</name>
        <dbReference type="ChEBI" id="CHEBI:18420"/>
    </cofactor>
</comment>
<dbReference type="GO" id="GO:0052855">
    <property type="term" value="F:ADP-dependent NAD(P)H-hydrate dehydratase activity"/>
    <property type="evidence" value="ECO:0007669"/>
    <property type="project" value="UniProtKB-UniRule"/>
</dbReference>
<dbReference type="InterPro" id="IPR036652">
    <property type="entry name" value="YjeF_N_dom_sf"/>
</dbReference>
<comment type="function">
    <text evidence="18">Catalyzes the epimerization of the S- and R-forms of NAD(P)HX, a damaged form of NAD(P)H that is a result of enzymatic or heat-dependent hydration. This is a prerequisite for the S-specific NAD(P)H-hydrate dehydratase to allow the repair of both epimers of NAD(P)HX.</text>
</comment>
<keyword evidence="13" id="KW-0511">Multifunctional enzyme</keyword>
<dbReference type="HAMAP" id="MF_01965">
    <property type="entry name" value="NADHX_dehydratase"/>
    <property type="match status" value="1"/>
</dbReference>
<dbReference type="GO" id="GO:0046872">
    <property type="term" value="F:metal ion binding"/>
    <property type="evidence" value="ECO:0007669"/>
    <property type="project" value="UniProtKB-UniRule"/>
</dbReference>
<feature type="domain" description="YjeF N-terminal" evidence="21">
    <location>
        <begin position="8"/>
        <end position="213"/>
    </location>
</feature>
<evidence type="ECO:0000256" key="9">
    <source>
        <dbReference type="ARBA" id="ARBA00022958"/>
    </source>
</evidence>
<dbReference type="OrthoDB" id="9806925at2"/>
<evidence type="ECO:0000256" key="11">
    <source>
        <dbReference type="ARBA" id="ARBA00023235"/>
    </source>
</evidence>
<dbReference type="EC" id="4.2.1.136" evidence="19"/>
<comment type="caution">
    <text evidence="18">Lacks conserved residue(s) required for the propagation of feature annotation.</text>
</comment>
<feature type="binding site" evidence="18">
    <location>
        <position position="159"/>
    </location>
    <ligand>
        <name>K(+)</name>
        <dbReference type="ChEBI" id="CHEBI:29103"/>
    </ligand>
</feature>
<evidence type="ECO:0000256" key="14">
    <source>
        <dbReference type="ARBA" id="ARBA00025153"/>
    </source>
</evidence>
<comment type="catalytic activity">
    <reaction evidence="2 18 19">
        <text>(6R)-NADPHX = (6S)-NADPHX</text>
        <dbReference type="Rhea" id="RHEA:32227"/>
        <dbReference type="ChEBI" id="CHEBI:64076"/>
        <dbReference type="ChEBI" id="CHEBI:64077"/>
        <dbReference type="EC" id="5.1.99.6"/>
    </reaction>
</comment>
<feature type="binding site" evidence="17">
    <location>
        <position position="255"/>
    </location>
    <ligand>
        <name>(6S)-NADPHX</name>
        <dbReference type="ChEBI" id="CHEBI:64076"/>
    </ligand>
</feature>
<dbReference type="PROSITE" id="PS51383">
    <property type="entry name" value="YJEF_C_3"/>
    <property type="match status" value="1"/>
</dbReference>
<dbReference type="SUPFAM" id="SSF64153">
    <property type="entry name" value="YjeF N-terminal domain-like"/>
    <property type="match status" value="1"/>
</dbReference>
<comment type="function">
    <text evidence="17">Catalyzes the dehydration of the S-form of NAD(P)HX at the expense of ADP, which is converted to AMP. Together with NAD(P)HX epimerase, which catalyzes the epimerization of the S- and R-forms, the enzyme allows the repair of both epimers of NAD(P)HX, a damaged form of NAD(P)H that is a result of enzymatic or heat-dependent hydration.</text>
</comment>
<evidence type="ECO:0000259" key="21">
    <source>
        <dbReference type="PROSITE" id="PS51385"/>
    </source>
</evidence>
<feature type="binding site" evidence="18">
    <location>
        <begin position="123"/>
        <end position="129"/>
    </location>
    <ligand>
        <name>(6S)-NADPHX</name>
        <dbReference type="ChEBI" id="CHEBI:64076"/>
    </ligand>
</feature>
<name>A0A512M325_9BACT</name>
<keyword evidence="6 17" id="KW-0547">Nucleotide-binding</keyword>
<evidence type="ECO:0000256" key="2">
    <source>
        <dbReference type="ARBA" id="ARBA00000909"/>
    </source>
</evidence>
<dbReference type="InterPro" id="IPR000631">
    <property type="entry name" value="CARKD"/>
</dbReference>
<dbReference type="RefSeq" id="WP_146848615.1">
    <property type="nucleotide sequence ID" value="NZ_BKAG01000002.1"/>
</dbReference>
<dbReference type="CDD" id="cd01171">
    <property type="entry name" value="YXKO-related"/>
    <property type="match status" value="1"/>
</dbReference>
<organism evidence="22 23">
    <name type="scientific">Brevifollis gellanilyticus</name>
    <dbReference type="NCBI Taxonomy" id="748831"/>
    <lineage>
        <taxon>Bacteria</taxon>
        <taxon>Pseudomonadati</taxon>
        <taxon>Verrucomicrobiota</taxon>
        <taxon>Verrucomicrobiia</taxon>
        <taxon>Verrucomicrobiales</taxon>
        <taxon>Verrucomicrobiaceae</taxon>
    </lineage>
</organism>
<keyword evidence="11 18" id="KW-0413">Isomerase</keyword>
<proteinExistence type="inferred from homology"/>
<comment type="subunit">
    <text evidence="17">Homotetramer.</text>
</comment>
<feature type="binding site" evidence="18">
    <location>
        <position position="119"/>
    </location>
    <ligand>
        <name>K(+)</name>
        <dbReference type="ChEBI" id="CHEBI:29103"/>
    </ligand>
</feature>
<evidence type="ECO:0000256" key="5">
    <source>
        <dbReference type="ARBA" id="ARBA00022723"/>
    </source>
</evidence>
<evidence type="ECO:0000256" key="6">
    <source>
        <dbReference type="ARBA" id="ARBA00022741"/>
    </source>
</evidence>
<keyword evidence="12 17" id="KW-0456">Lyase</keyword>
<comment type="catalytic activity">
    <reaction evidence="15 17 19">
        <text>(6S)-NADHX + ADP = AMP + phosphate + NADH + H(+)</text>
        <dbReference type="Rhea" id="RHEA:32223"/>
        <dbReference type="ChEBI" id="CHEBI:15378"/>
        <dbReference type="ChEBI" id="CHEBI:43474"/>
        <dbReference type="ChEBI" id="CHEBI:57945"/>
        <dbReference type="ChEBI" id="CHEBI:64074"/>
        <dbReference type="ChEBI" id="CHEBI:456215"/>
        <dbReference type="ChEBI" id="CHEBI:456216"/>
        <dbReference type="EC" id="4.2.1.136"/>
    </reaction>
</comment>
<evidence type="ECO:0000256" key="18">
    <source>
        <dbReference type="HAMAP-Rule" id="MF_01966"/>
    </source>
</evidence>
<comment type="similarity">
    <text evidence="17">Belongs to the NnrD/CARKD family.</text>
</comment>
<comment type="catalytic activity">
    <reaction evidence="16 17 19">
        <text>(6S)-NADPHX + ADP = AMP + phosphate + NADPH + H(+)</text>
        <dbReference type="Rhea" id="RHEA:32235"/>
        <dbReference type="ChEBI" id="CHEBI:15378"/>
        <dbReference type="ChEBI" id="CHEBI:43474"/>
        <dbReference type="ChEBI" id="CHEBI:57783"/>
        <dbReference type="ChEBI" id="CHEBI:64076"/>
        <dbReference type="ChEBI" id="CHEBI:456215"/>
        <dbReference type="ChEBI" id="CHEBI:456216"/>
        <dbReference type="EC" id="4.2.1.136"/>
    </reaction>
</comment>
<dbReference type="SUPFAM" id="SSF53613">
    <property type="entry name" value="Ribokinase-like"/>
    <property type="match status" value="1"/>
</dbReference>
<keyword evidence="9 18" id="KW-0630">Potassium</keyword>
<comment type="similarity">
    <text evidence="4 19">In the C-terminal section; belongs to the NnrD/CARKD family.</text>
</comment>
<keyword evidence="10 17" id="KW-0520">NAD</keyword>
<dbReference type="PANTHER" id="PTHR12592:SF0">
    <property type="entry name" value="ATP-DEPENDENT (S)-NAD(P)H-HYDRATE DEHYDRATASE"/>
    <property type="match status" value="1"/>
</dbReference>
<feature type="binding site" evidence="18">
    <location>
        <begin position="55"/>
        <end position="59"/>
    </location>
    <ligand>
        <name>(6S)-NADPHX</name>
        <dbReference type="ChEBI" id="CHEBI:64076"/>
    </ligand>
</feature>
<feature type="binding site" evidence="17">
    <location>
        <position position="365"/>
    </location>
    <ligand>
        <name>(6S)-NADPHX</name>
        <dbReference type="ChEBI" id="CHEBI:64076"/>
    </ligand>
</feature>
<reference evidence="22 23" key="1">
    <citation type="submission" date="2019-07" db="EMBL/GenBank/DDBJ databases">
        <title>Whole genome shotgun sequence of Brevifollis gellanilyticus NBRC 108608.</title>
        <authorList>
            <person name="Hosoyama A."/>
            <person name="Uohara A."/>
            <person name="Ohji S."/>
            <person name="Ichikawa N."/>
        </authorList>
    </citation>
    <scope>NUCLEOTIDE SEQUENCE [LARGE SCALE GENOMIC DNA]</scope>
    <source>
        <strain evidence="22 23">NBRC 108608</strain>
    </source>
</reference>
<dbReference type="GO" id="GO:0046496">
    <property type="term" value="P:nicotinamide nucleotide metabolic process"/>
    <property type="evidence" value="ECO:0007669"/>
    <property type="project" value="UniProtKB-UniRule"/>
</dbReference>
<evidence type="ECO:0000256" key="15">
    <source>
        <dbReference type="ARBA" id="ARBA00048238"/>
    </source>
</evidence>
<dbReference type="Proteomes" id="UP000321577">
    <property type="component" value="Unassembled WGS sequence"/>
</dbReference>
<protein>
    <recommendedName>
        <fullName evidence="19">Bifunctional NAD(P)H-hydrate repair enzyme</fullName>
    </recommendedName>
    <alternativeName>
        <fullName evidence="19">Nicotinamide nucleotide repair protein</fullName>
    </alternativeName>
    <domain>
        <recommendedName>
            <fullName evidence="19">ADP-dependent (S)-NAD(P)H-hydrate dehydratase</fullName>
            <ecNumber evidence="19">4.2.1.136</ecNumber>
        </recommendedName>
        <alternativeName>
            <fullName evidence="19">ADP-dependent NAD(P)HX dehydratase</fullName>
        </alternativeName>
    </domain>
    <domain>
        <recommendedName>
            <fullName evidence="19">NAD(P)H-hydrate epimerase</fullName>
            <ecNumber evidence="19">5.1.99.6</ecNumber>
        </recommendedName>
    </domain>
</protein>
<dbReference type="Pfam" id="PF03853">
    <property type="entry name" value="YjeF_N"/>
    <property type="match status" value="1"/>
</dbReference>
<dbReference type="NCBIfam" id="TIGR00197">
    <property type="entry name" value="yjeF_nterm"/>
    <property type="match status" value="1"/>
</dbReference>
<dbReference type="EMBL" id="BKAG01000002">
    <property type="protein sequence ID" value="GEP41146.1"/>
    <property type="molecule type" value="Genomic_DNA"/>
</dbReference>
<dbReference type="EC" id="5.1.99.6" evidence="19"/>
<evidence type="ECO:0000256" key="3">
    <source>
        <dbReference type="ARBA" id="ARBA00006001"/>
    </source>
</evidence>
<dbReference type="HAMAP" id="MF_01966">
    <property type="entry name" value="NADHX_epimerase"/>
    <property type="match status" value="1"/>
</dbReference>
<dbReference type="InterPro" id="IPR030677">
    <property type="entry name" value="Nnr"/>
</dbReference>
<comment type="similarity">
    <text evidence="3 19">In the N-terminal section; belongs to the NnrE/AIBP family.</text>
</comment>
<dbReference type="InterPro" id="IPR029056">
    <property type="entry name" value="Ribokinase-like"/>
</dbReference>
<comment type="similarity">
    <text evidence="18">Belongs to the NnrE/AIBP family.</text>
</comment>
<dbReference type="GO" id="GO:0052856">
    <property type="term" value="F:NAD(P)HX epimerase activity"/>
    <property type="evidence" value="ECO:0007669"/>
    <property type="project" value="UniProtKB-UniRule"/>
</dbReference>
<dbReference type="AlphaFoldDB" id="A0A512M325"/>
<evidence type="ECO:0000256" key="4">
    <source>
        <dbReference type="ARBA" id="ARBA00009524"/>
    </source>
</evidence>
<dbReference type="Pfam" id="PF01256">
    <property type="entry name" value="Carb_kinase"/>
    <property type="match status" value="1"/>
</dbReference>
<evidence type="ECO:0000256" key="17">
    <source>
        <dbReference type="HAMAP-Rule" id="MF_01965"/>
    </source>
</evidence>
<keyword evidence="5 18" id="KW-0479">Metal-binding</keyword>
<dbReference type="GO" id="GO:0110051">
    <property type="term" value="P:metabolite repair"/>
    <property type="evidence" value="ECO:0007669"/>
    <property type="project" value="TreeGrafter"/>
</dbReference>
<evidence type="ECO:0000256" key="8">
    <source>
        <dbReference type="ARBA" id="ARBA00022857"/>
    </source>
</evidence>
<feature type="binding site" evidence="17">
    <location>
        <position position="430"/>
    </location>
    <ligand>
        <name>(6S)-NADPHX</name>
        <dbReference type="ChEBI" id="CHEBI:64076"/>
    </ligand>
</feature>
<feature type="binding site" evidence="17">
    <location>
        <begin position="400"/>
        <end position="404"/>
    </location>
    <ligand>
        <name>AMP</name>
        <dbReference type="ChEBI" id="CHEBI:456215"/>
    </ligand>
</feature>
<comment type="catalytic activity">
    <reaction evidence="1 18 19">
        <text>(6R)-NADHX = (6S)-NADHX</text>
        <dbReference type="Rhea" id="RHEA:32215"/>
        <dbReference type="ChEBI" id="CHEBI:64074"/>
        <dbReference type="ChEBI" id="CHEBI:64075"/>
        <dbReference type="EC" id="5.1.99.6"/>
    </reaction>
</comment>
<feature type="binding site" evidence="18">
    <location>
        <position position="56"/>
    </location>
    <ligand>
        <name>K(+)</name>
        <dbReference type="ChEBI" id="CHEBI:29103"/>
    </ligand>
</feature>
<comment type="caution">
    <text evidence="22">The sequence shown here is derived from an EMBL/GenBank/DDBJ whole genome shotgun (WGS) entry which is preliminary data.</text>
</comment>
<evidence type="ECO:0000256" key="19">
    <source>
        <dbReference type="PIRNR" id="PIRNR017184"/>
    </source>
</evidence>
<feature type="binding site" evidence="17">
    <location>
        <position position="315"/>
    </location>
    <ligand>
        <name>(6S)-NADPHX</name>
        <dbReference type="ChEBI" id="CHEBI:64076"/>
    </ligand>
</feature>
<dbReference type="PANTHER" id="PTHR12592">
    <property type="entry name" value="ATP-DEPENDENT (S)-NAD(P)H-HYDRATE DEHYDRATASE FAMILY MEMBER"/>
    <property type="match status" value="1"/>
</dbReference>
<dbReference type="NCBIfam" id="TIGR00196">
    <property type="entry name" value="yjeF_cterm"/>
    <property type="match status" value="1"/>
</dbReference>
<evidence type="ECO:0000313" key="22">
    <source>
        <dbReference type="EMBL" id="GEP41146.1"/>
    </source>
</evidence>
<evidence type="ECO:0000256" key="7">
    <source>
        <dbReference type="ARBA" id="ARBA00022840"/>
    </source>
</evidence>
<evidence type="ECO:0000256" key="10">
    <source>
        <dbReference type="ARBA" id="ARBA00023027"/>
    </source>
</evidence>
<feature type="binding site" evidence="18">
    <location>
        <position position="156"/>
    </location>
    <ligand>
        <name>(6S)-NADPHX</name>
        <dbReference type="ChEBI" id="CHEBI:64076"/>
    </ligand>
</feature>
<dbReference type="PROSITE" id="PS51385">
    <property type="entry name" value="YJEF_N"/>
    <property type="match status" value="1"/>
</dbReference>
<dbReference type="Gene3D" id="3.40.1190.20">
    <property type="match status" value="1"/>
</dbReference>
<feature type="domain" description="YjeF C-terminal" evidence="20">
    <location>
        <begin position="220"/>
        <end position="489"/>
    </location>
</feature>
<keyword evidence="7 17" id="KW-0067">ATP-binding</keyword>
<comment type="function">
    <text evidence="14 19">Bifunctional enzyme that catalyzes the epimerization of the S- and R-forms of NAD(P)HX and the dehydration of the S-form of NAD(P)HX at the expense of ADP, which is converted to AMP. This allows the repair of both epimers of NAD(P)HX, a damaged form of NAD(P)H that is a result of enzymatic or heat-dependent hydration.</text>
</comment>
<sequence length="490" mass="51153">MIVTCRQMQDIEARAFERGVSAADLMEKAGCGIAREVWRLFPQPGTLILYLGSGNNGGDALVAGRELQKLGWQIQVRLSGPLEKLKPLPRGHFDALTDFAVSASPIDVADLPRPVVQLDGLLGIGAVGEMRPDIRALAAEMNALRLEQHAHTVAMDIPSGLNGDTGEPSVDCVIADLTVTVAHGKSGLIADAAVSHVGRLALVPLAELTVEDDGGPQLLTPELLSGFLPRRRFDFHKGQAGRVGIIAGSRGFIGAAVLACGGALRAGAGLVTLLVKEEVYELLAAKVPPEIMVKVVKDYRDVLDMRFDALAIGPGLGFESEDEILNVIQYASMPAVVDADAITMVARTPVSVFLTSTPPRLLTPHPGEMARLVGDGSSHPRLTQAESWAQAFPGNTLLLKGARTVIATESSPTFFNTTGHPGMATGGMGDVLTGVCAALAGQGIPLHQAAGIGAWACGRAAEIAALSQAQLSVLPTDVIAHLGAAFGELE</sequence>
<evidence type="ECO:0000256" key="12">
    <source>
        <dbReference type="ARBA" id="ARBA00023239"/>
    </source>
</evidence>
<feature type="binding site" evidence="17">
    <location>
        <position position="429"/>
    </location>
    <ligand>
        <name>AMP</name>
        <dbReference type="ChEBI" id="CHEBI:456215"/>
    </ligand>
</feature>
<gene>
    <name evidence="22" type="primary">nnr</name>
    <name evidence="17" type="synonym">nnrD</name>
    <name evidence="18" type="synonym">nnrE</name>
    <name evidence="22" type="ORF">BGE01nite_04370</name>
</gene>
<dbReference type="Gene3D" id="3.40.50.10260">
    <property type="entry name" value="YjeF N-terminal domain"/>
    <property type="match status" value="1"/>
</dbReference>
<accession>A0A512M325</accession>
<evidence type="ECO:0000313" key="23">
    <source>
        <dbReference type="Proteomes" id="UP000321577"/>
    </source>
</evidence>
<dbReference type="InterPro" id="IPR004443">
    <property type="entry name" value="YjeF_N_dom"/>
</dbReference>
<comment type="cofactor">
    <cofactor evidence="18 19">
        <name>K(+)</name>
        <dbReference type="ChEBI" id="CHEBI:29103"/>
    </cofactor>
    <text evidence="18 19">Binds 1 potassium ion per subunit.</text>
</comment>
<evidence type="ECO:0000259" key="20">
    <source>
        <dbReference type="PROSITE" id="PS51383"/>
    </source>
</evidence>
<dbReference type="GO" id="GO:0005524">
    <property type="term" value="F:ATP binding"/>
    <property type="evidence" value="ECO:0007669"/>
    <property type="project" value="UniProtKB-UniRule"/>
</dbReference>
<evidence type="ECO:0000256" key="1">
    <source>
        <dbReference type="ARBA" id="ARBA00000013"/>
    </source>
</evidence>
<keyword evidence="8 17" id="KW-0521">NADP</keyword>
<keyword evidence="23" id="KW-1185">Reference proteome</keyword>
<evidence type="ECO:0000256" key="13">
    <source>
        <dbReference type="ARBA" id="ARBA00023268"/>
    </source>
</evidence>